<dbReference type="AlphaFoldDB" id="A0A0C9UUK7"/>
<feature type="domain" description="Ubiquitin-like protease family profile" evidence="5">
    <location>
        <begin position="45"/>
        <end position="219"/>
    </location>
</feature>
<dbReference type="PANTHER" id="PTHR46915">
    <property type="entry name" value="UBIQUITIN-LIKE PROTEASE 4-RELATED"/>
    <property type="match status" value="1"/>
</dbReference>
<dbReference type="PANTHER" id="PTHR46915:SF2">
    <property type="entry name" value="UBIQUITIN-LIKE PROTEASE 4"/>
    <property type="match status" value="1"/>
</dbReference>
<dbReference type="Pfam" id="PF02902">
    <property type="entry name" value="Peptidase_C48"/>
    <property type="match status" value="1"/>
</dbReference>
<dbReference type="GO" id="GO:0006508">
    <property type="term" value="P:proteolysis"/>
    <property type="evidence" value="ECO:0007669"/>
    <property type="project" value="UniProtKB-KW"/>
</dbReference>
<dbReference type="OrthoDB" id="442460at2759"/>
<dbReference type="SUPFAM" id="SSF54001">
    <property type="entry name" value="Cysteine proteinases"/>
    <property type="match status" value="1"/>
</dbReference>
<keyword evidence="4" id="KW-0788">Thiol protease</keyword>
<dbReference type="PROSITE" id="PS50600">
    <property type="entry name" value="ULP_PROTEASE"/>
    <property type="match status" value="1"/>
</dbReference>
<keyword evidence="3" id="KW-0378">Hydrolase</keyword>
<evidence type="ECO:0000259" key="5">
    <source>
        <dbReference type="PROSITE" id="PS50600"/>
    </source>
</evidence>
<evidence type="ECO:0000313" key="7">
    <source>
        <dbReference type="Proteomes" id="UP000054279"/>
    </source>
</evidence>
<dbReference type="EMBL" id="KN837220">
    <property type="protein sequence ID" value="KIJ32907.1"/>
    <property type="molecule type" value="Genomic_DNA"/>
</dbReference>
<organism evidence="6 7">
    <name type="scientific">Sphaerobolus stellatus (strain SS14)</name>
    <dbReference type="NCBI Taxonomy" id="990650"/>
    <lineage>
        <taxon>Eukaryota</taxon>
        <taxon>Fungi</taxon>
        <taxon>Dikarya</taxon>
        <taxon>Basidiomycota</taxon>
        <taxon>Agaricomycotina</taxon>
        <taxon>Agaricomycetes</taxon>
        <taxon>Phallomycetidae</taxon>
        <taxon>Geastrales</taxon>
        <taxon>Sphaerobolaceae</taxon>
        <taxon>Sphaerobolus</taxon>
    </lineage>
</organism>
<keyword evidence="2" id="KW-0645">Protease</keyword>
<dbReference type="GO" id="GO:0016926">
    <property type="term" value="P:protein desumoylation"/>
    <property type="evidence" value="ECO:0007669"/>
    <property type="project" value="UniProtKB-ARBA"/>
</dbReference>
<name>A0A0C9UUK7_SPHS4</name>
<comment type="similarity">
    <text evidence="1">Belongs to the peptidase C48 family.</text>
</comment>
<evidence type="ECO:0000256" key="2">
    <source>
        <dbReference type="ARBA" id="ARBA00022670"/>
    </source>
</evidence>
<accession>A0A0C9UUK7</accession>
<dbReference type="Gene3D" id="3.40.395.10">
    <property type="entry name" value="Adenoviral Proteinase, Chain A"/>
    <property type="match status" value="1"/>
</dbReference>
<evidence type="ECO:0000256" key="4">
    <source>
        <dbReference type="ARBA" id="ARBA00022807"/>
    </source>
</evidence>
<dbReference type="Proteomes" id="UP000054279">
    <property type="component" value="Unassembled WGS sequence"/>
</dbReference>
<reference evidence="6 7" key="1">
    <citation type="submission" date="2014-06" db="EMBL/GenBank/DDBJ databases">
        <title>Evolutionary Origins and Diversification of the Mycorrhizal Mutualists.</title>
        <authorList>
            <consortium name="DOE Joint Genome Institute"/>
            <consortium name="Mycorrhizal Genomics Consortium"/>
            <person name="Kohler A."/>
            <person name="Kuo A."/>
            <person name="Nagy L.G."/>
            <person name="Floudas D."/>
            <person name="Copeland A."/>
            <person name="Barry K.W."/>
            <person name="Cichocki N."/>
            <person name="Veneault-Fourrey C."/>
            <person name="LaButti K."/>
            <person name="Lindquist E.A."/>
            <person name="Lipzen A."/>
            <person name="Lundell T."/>
            <person name="Morin E."/>
            <person name="Murat C."/>
            <person name="Riley R."/>
            <person name="Ohm R."/>
            <person name="Sun H."/>
            <person name="Tunlid A."/>
            <person name="Henrissat B."/>
            <person name="Grigoriev I.V."/>
            <person name="Hibbett D.S."/>
            <person name="Martin F."/>
        </authorList>
    </citation>
    <scope>NUCLEOTIDE SEQUENCE [LARGE SCALE GENOMIC DNA]</scope>
    <source>
        <strain evidence="6 7">SS14</strain>
    </source>
</reference>
<dbReference type="HOGENOM" id="CLU_070654_1_0_1"/>
<keyword evidence="7" id="KW-1185">Reference proteome</keyword>
<dbReference type="GO" id="GO:0019783">
    <property type="term" value="F:ubiquitin-like protein peptidase activity"/>
    <property type="evidence" value="ECO:0007669"/>
    <property type="project" value="UniProtKB-ARBA"/>
</dbReference>
<sequence length="277" mass="32320">MNTAESNDIVDIEELPTPQKSAKTAKTTTAFTFSSRVHFLSKEKNPITVADYNRLPPGEWWNDAIVGFALTCWWNRYLLSNPIADHTIKVYSTYFHTQYEKDGYSGVERTTRKKFYPFDYETLIIPINHNKNHWVAVIVVEPKRLIEPEANGRIQIFTMDSLNMPQGELRNCIHQWLLDEAKIRGNAPLQEPISMDFAVPQQPNYTDCGPYMVHNIDRFMRHRQSLILHSSISHLTDKRLTAIWRADLVPHRRSFIARHAKMASDQWRRVHGSEKDE</sequence>
<proteinExistence type="inferred from homology"/>
<evidence type="ECO:0000313" key="6">
    <source>
        <dbReference type="EMBL" id="KIJ32907.1"/>
    </source>
</evidence>
<protein>
    <recommendedName>
        <fullName evidence="5">Ubiquitin-like protease family profile domain-containing protein</fullName>
    </recommendedName>
</protein>
<evidence type="ECO:0000256" key="3">
    <source>
        <dbReference type="ARBA" id="ARBA00022801"/>
    </source>
</evidence>
<dbReference type="InterPro" id="IPR003653">
    <property type="entry name" value="Peptidase_C48_C"/>
</dbReference>
<dbReference type="GO" id="GO:0008234">
    <property type="term" value="F:cysteine-type peptidase activity"/>
    <property type="evidence" value="ECO:0007669"/>
    <property type="project" value="UniProtKB-KW"/>
</dbReference>
<dbReference type="InterPro" id="IPR038765">
    <property type="entry name" value="Papain-like_cys_pep_sf"/>
</dbReference>
<gene>
    <name evidence="6" type="ORF">M422DRAFT_52655</name>
</gene>
<evidence type="ECO:0000256" key="1">
    <source>
        <dbReference type="ARBA" id="ARBA00005234"/>
    </source>
</evidence>
<dbReference type="MEROPS" id="C48.A10"/>